<reference evidence="2 4" key="1">
    <citation type="submission" date="2017-02" db="EMBL/GenBank/DDBJ databases">
        <authorList>
            <person name="Varghese N."/>
            <person name="Submissions S."/>
        </authorList>
    </citation>
    <scope>NUCLEOTIDE SEQUENCE [LARGE SCALE GENOMIC DNA]</scope>
    <source>
        <strain evidence="2 4">DSM 16775</strain>
    </source>
</reference>
<accession>A0AAX2IS83</accession>
<name>A0AAX2IS83_9FLAO</name>
<keyword evidence="4" id="KW-1185">Reference proteome</keyword>
<evidence type="ECO:0000313" key="5">
    <source>
        <dbReference type="Proteomes" id="UP000251937"/>
    </source>
</evidence>
<protein>
    <submittedName>
        <fullName evidence="2">DNA binding domain-containing protein, excisionase family</fullName>
    </submittedName>
    <submittedName>
        <fullName evidence="3">Helix-turn-helix domain</fullName>
    </submittedName>
</protein>
<comment type="caution">
    <text evidence="3">The sequence shown here is derived from an EMBL/GenBank/DDBJ whole genome shotgun (WGS) entry which is preliminary data.</text>
</comment>
<sequence length="115" mass="13224">MNDHDISFENLPNAVAFLINEVGDLKLLLIKENATVTIPSKKKPIGIDEVSKLIGKAKSTIYTLVRKRNIPCYKNGKKLYFFEDELLDWISNGKRKTMEELTFESEQYKKKNSGK</sequence>
<dbReference type="Pfam" id="PF12728">
    <property type="entry name" value="HTH_17"/>
    <property type="match status" value="1"/>
</dbReference>
<proteinExistence type="predicted"/>
<dbReference type="EMBL" id="UAVR01000024">
    <property type="protein sequence ID" value="SQA92588.1"/>
    <property type="molecule type" value="Genomic_DNA"/>
</dbReference>
<evidence type="ECO:0000259" key="1">
    <source>
        <dbReference type="Pfam" id="PF12728"/>
    </source>
</evidence>
<reference evidence="3 5" key="2">
    <citation type="submission" date="2018-06" db="EMBL/GenBank/DDBJ databases">
        <authorList>
            <consortium name="Pathogen Informatics"/>
            <person name="Doyle S."/>
        </authorList>
    </citation>
    <scope>NUCLEOTIDE SEQUENCE [LARGE SCALE GENOMIC DNA]</scope>
    <source>
        <strain evidence="3 5">NCTC11212</strain>
    </source>
</reference>
<organism evidence="3 5">
    <name type="scientific">Chryseobacterium balustinum</name>
    <dbReference type="NCBI Taxonomy" id="246"/>
    <lineage>
        <taxon>Bacteria</taxon>
        <taxon>Pseudomonadati</taxon>
        <taxon>Bacteroidota</taxon>
        <taxon>Flavobacteriia</taxon>
        <taxon>Flavobacteriales</taxon>
        <taxon>Weeksellaceae</taxon>
        <taxon>Chryseobacterium group</taxon>
        <taxon>Chryseobacterium</taxon>
    </lineage>
</organism>
<dbReference type="Proteomes" id="UP000251937">
    <property type="component" value="Unassembled WGS sequence"/>
</dbReference>
<feature type="domain" description="Helix-turn-helix" evidence="1">
    <location>
        <begin position="47"/>
        <end position="92"/>
    </location>
</feature>
<dbReference type="EMBL" id="FUZE01000049">
    <property type="protein sequence ID" value="SKC13886.1"/>
    <property type="molecule type" value="Genomic_DNA"/>
</dbReference>
<dbReference type="Proteomes" id="UP000190669">
    <property type="component" value="Unassembled WGS sequence"/>
</dbReference>
<dbReference type="AlphaFoldDB" id="A0AAX2IS83"/>
<dbReference type="RefSeq" id="WP_066679272.1">
    <property type="nucleotide sequence ID" value="NZ_FUZE01000049.1"/>
</dbReference>
<evidence type="ECO:0000313" key="3">
    <source>
        <dbReference type="EMBL" id="SQA92588.1"/>
    </source>
</evidence>
<evidence type="ECO:0000313" key="2">
    <source>
        <dbReference type="EMBL" id="SKC13886.1"/>
    </source>
</evidence>
<evidence type="ECO:0000313" key="4">
    <source>
        <dbReference type="Proteomes" id="UP000190669"/>
    </source>
</evidence>
<gene>
    <name evidence="3" type="ORF">NCTC11212_04154</name>
    <name evidence="2" type="ORF">SAMN05421800_1497</name>
</gene>
<dbReference type="InterPro" id="IPR041657">
    <property type="entry name" value="HTH_17"/>
</dbReference>